<dbReference type="InterPro" id="IPR024535">
    <property type="entry name" value="RHGA/B-epi-like_pectate_lyase"/>
</dbReference>
<proteinExistence type="predicted"/>
<evidence type="ECO:0000259" key="1">
    <source>
        <dbReference type="Pfam" id="PF12708"/>
    </source>
</evidence>
<dbReference type="InterPro" id="IPR011050">
    <property type="entry name" value="Pectin_lyase_fold/virulence"/>
</dbReference>
<evidence type="ECO:0000313" key="2">
    <source>
        <dbReference type="EMBL" id="CAB3782032.1"/>
    </source>
</evidence>
<dbReference type="InterPro" id="IPR012334">
    <property type="entry name" value="Pectin_lyas_fold"/>
</dbReference>
<dbReference type="EMBL" id="CADIKI010000003">
    <property type="protein sequence ID" value="CAB3782032.1"/>
    <property type="molecule type" value="Genomic_DNA"/>
</dbReference>
<organism evidence="2 3">
    <name type="scientific">Paraburkholderia fynbosensis</name>
    <dbReference type="NCBI Taxonomy" id="1200993"/>
    <lineage>
        <taxon>Bacteria</taxon>
        <taxon>Pseudomonadati</taxon>
        <taxon>Pseudomonadota</taxon>
        <taxon>Betaproteobacteria</taxon>
        <taxon>Burkholderiales</taxon>
        <taxon>Burkholderiaceae</taxon>
        <taxon>Paraburkholderia</taxon>
    </lineage>
</organism>
<evidence type="ECO:0000313" key="3">
    <source>
        <dbReference type="Proteomes" id="UP000494252"/>
    </source>
</evidence>
<feature type="domain" description="Rhamnogalacturonase A/B/Epimerase-like pectate lyase" evidence="1">
    <location>
        <begin position="117"/>
        <end position="202"/>
    </location>
</feature>
<accession>A0A6J5FK70</accession>
<reference evidence="2 3" key="1">
    <citation type="submission" date="2020-04" db="EMBL/GenBank/DDBJ databases">
        <authorList>
            <person name="De Canck E."/>
        </authorList>
    </citation>
    <scope>NUCLEOTIDE SEQUENCE [LARGE SCALE GENOMIC DNA]</scope>
    <source>
        <strain evidence="2 3">LMG 27177</strain>
    </source>
</reference>
<keyword evidence="3" id="KW-1185">Reference proteome</keyword>
<dbReference type="SUPFAM" id="SSF51126">
    <property type="entry name" value="Pectin lyase-like"/>
    <property type="match status" value="1"/>
</dbReference>
<protein>
    <recommendedName>
        <fullName evidence="1">Rhamnogalacturonase A/B/Epimerase-like pectate lyase domain-containing protein</fullName>
    </recommendedName>
</protein>
<name>A0A6J5FK70_9BURK</name>
<dbReference type="AlphaFoldDB" id="A0A6J5FK70"/>
<gene>
    <name evidence="2" type="ORF">LMG27177_01149</name>
</gene>
<dbReference type="RefSeq" id="WP_175158497.1">
    <property type="nucleotide sequence ID" value="NZ_CADIKI010000003.1"/>
</dbReference>
<sequence>MPFNGSGSFSPKYNWQNDAALGLNISSSRMQGQDDDMAAGLSLCLTKDGQQTPIANLTMGGWRLTNLGTPVGTSDAVTKNYVDTFLASATGSSLIGFLQAGAGAVLRTVQDRLRDTVSVKDYGAAGDGTTDDSSAIQAAVTDNPGKKILFPYTGNPYLLNSNITQASPPASFIVDGGVTFSGAGKLPPASTNSFQLNVGDYLTRVPVGGTVKYGSTTLQVESLPDATFVGNAVPIYGGSVSPLGNPNFTGFLWGANFLAKMWPSTGVYNALGVEIDLDNHYQAGVGDGLRVTGVGEFSPNNGISVRRANTGSDWTTGALIQNFVTGLLIDASTSAAPQYGARIEGMSSNLLRMKPSDDLNPLSAAAFLTDSTGATVNFSISKRGGIKIGPGGTEVSKWVAGSFAISPGSIPANSTADVLVTVTGAVNGQPANAYPPSSAVPPTGITWQAWASATNTVRIRFANLTNSAVTVPDGSWRVETITH</sequence>
<dbReference type="Proteomes" id="UP000494252">
    <property type="component" value="Unassembled WGS sequence"/>
</dbReference>
<dbReference type="Pfam" id="PF12708">
    <property type="entry name" value="Pect-lyase_RHGA_epim"/>
    <property type="match status" value="1"/>
</dbReference>
<dbReference type="Gene3D" id="2.160.20.10">
    <property type="entry name" value="Single-stranded right-handed beta-helix, Pectin lyase-like"/>
    <property type="match status" value="1"/>
</dbReference>